<accession>A0A6P7SSW7</accession>
<dbReference type="PANTHER" id="PTHR28457">
    <property type="entry name" value="COILED-COIL DOMAIN-CONTAINING PROTEIN 189"/>
    <property type="match status" value="1"/>
</dbReference>
<feature type="compositionally biased region" description="Basic residues" evidence="1">
    <location>
        <begin position="266"/>
        <end position="276"/>
    </location>
</feature>
<dbReference type="AlphaFoldDB" id="A0A6P7SSW7"/>
<organism evidence="2 3">
    <name type="scientific">Octopus sinensis</name>
    <name type="common">East Asian common octopus</name>
    <dbReference type="NCBI Taxonomy" id="2607531"/>
    <lineage>
        <taxon>Eukaryota</taxon>
        <taxon>Metazoa</taxon>
        <taxon>Spiralia</taxon>
        <taxon>Lophotrochozoa</taxon>
        <taxon>Mollusca</taxon>
        <taxon>Cephalopoda</taxon>
        <taxon>Coleoidea</taxon>
        <taxon>Octopodiformes</taxon>
        <taxon>Octopoda</taxon>
        <taxon>Incirrata</taxon>
        <taxon>Octopodidae</taxon>
        <taxon>Octopus</taxon>
    </lineage>
</organism>
<name>A0A6P7SSW7_9MOLL</name>
<gene>
    <name evidence="3" type="primary">LOC115216215</name>
</gene>
<feature type="region of interest" description="Disordered" evidence="1">
    <location>
        <begin position="251"/>
        <end position="276"/>
    </location>
</feature>
<keyword evidence="2" id="KW-1185">Reference proteome</keyword>
<dbReference type="InterPro" id="IPR032727">
    <property type="entry name" value="CLAMP"/>
</dbReference>
<evidence type="ECO:0000256" key="1">
    <source>
        <dbReference type="SAM" id="MobiDB-lite"/>
    </source>
</evidence>
<reference evidence="3" key="1">
    <citation type="submission" date="2025-08" db="UniProtKB">
        <authorList>
            <consortium name="RefSeq"/>
        </authorList>
    </citation>
    <scope>IDENTIFICATION</scope>
</reference>
<dbReference type="Pfam" id="PF14769">
    <property type="entry name" value="CLAMP"/>
    <property type="match status" value="1"/>
</dbReference>
<evidence type="ECO:0000313" key="2">
    <source>
        <dbReference type="Proteomes" id="UP000515154"/>
    </source>
</evidence>
<dbReference type="Proteomes" id="UP000515154">
    <property type="component" value="Linkage group LG10"/>
</dbReference>
<dbReference type="PANTHER" id="PTHR28457:SF1">
    <property type="entry name" value="CILIA- AND FLAGELLA-ASSOCIATED PROTEIN 119"/>
    <property type="match status" value="1"/>
</dbReference>
<proteinExistence type="predicted"/>
<sequence>MIRWKKLATLQRIFPPKLGIKIVLWKHLDPDQSQALKDALTLQNVKVILAEIFNLTNVEDLREAILLSLYTYTLQYARDEDFTIEKLSAYFSIVKDSHEYCTETSFMNLDETFAFFKDLLLCHSVYCPPHSAELFTLNEVRKMSFHMINTYFRHFKLYKYAFTPQVQLDLVLDYIGEPESMTDLVDPRISETKGSQVTDECIDKENELVKITEKEEAKKYLRKIIINVLQEKIREIKLSVKEKLKQSEEMVNNKLGSAGYRDDRKKSLKMNKHHRK</sequence>
<evidence type="ECO:0000313" key="3">
    <source>
        <dbReference type="RefSeq" id="XP_029641273.1"/>
    </source>
</evidence>
<protein>
    <submittedName>
        <fullName evidence="3">Coiled-coil domain-containing protein 189-like isoform X1</fullName>
    </submittedName>
</protein>
<dbReference type="KEGG" id="osn:115216215"/>
<dbReference type="RefSeq" id="XP_029641273.1">
    <property type="nucleotide sequence ID" value="XM_029785413.2"/>
</dbReference>